<sequence>MKAEPAAAGAPPAWFIYYRVPEPELATASALVRGFQQRLRGDWPGLSTEVMRRPEANDGCVTLMEVYRLLPQVSAADAAGLPQAIEAAASVLAPHLAGPRHTERFVPCA</sequence>
<reference evidence="1 2" key="1">
    <citation type="journal article" date="2019" name="Int. J. Syst. Evol. Microbiol.">
        <title>The Global Catalogue of Microorganisms (GCM) 10K type strain sequencing project: providing services to taxonomists for standard genome sequencing and annotation.</title>
        <authorList>
            <consortium name="The Broad Institute Genomics Platform"/>
            <consortium name="The Broad Institute Genome Sequencing Center for Infectious Disease"/>
            <person name="Wu L."/>
            <person name="Ma J."/>
        </authorList>
    </citation>
    <scope>NUCLEOTIDE SEQUENCE [LARGE SCALE GENOMIC DNA]</scope>
    <source>
        <strain evidence="1 2">JCM 15503</strain>
    </source>
</reference>
<evidence type="ECO:0008006" key="3">
    <source>
        <dbReference type="Google" id="ProtNLM"/>
    </source>
</evidence>
<evidence type="ECO:0000313" key="1">
    <source>
        <dbReference type="EMBL" id="GAA0758489.1"/>
    </source>
</evidence>
<name>A0ABN1K8U1_9BURK</name>
<organism evidence="1 2">
    <name type="scientific">Ideonella azotifigens</name>
    <dbReference type="NCBI Taxonomy" id="513160"/>
    <lineage>
        <taxon>Bacteria</taxon>
        <taxon>Pseudomonadati</taxon>
        <taxon>Pseudomonadota</taxon>
        <taxon>Betaproteobacteria</taxon>
        <taxon>Burkholderiales</taxon>
        <taxon>Sphaerotilaceae</taxon>
        <taxon>Ideonella</taxon>
    </lineage>
</organism>
<dbReference type="InterPro" id="IPR032556">
    <property type="entry name" value="DUF4936"/>
</dbReference>
<proteinExistence type="predicted"/>
<protein>
    <recommendedName>
        <fullName evidence="3">DUF4936 family protein</fullName>
    </recommendedName>
</protein>
<dbReference type="RefSeq" id="WP_141291925.1">
    <property type="nucleotide sequence ID" value="NZ_BAAAEW010000025.1"/>
</dbReference>
<evidence type="ECO:0000313" key="2">
    <source>
        <dbReference type="Proteomes" id="UP001500279"/>
    </source>
</evidence>
<comment type="caution">
    <text evidence="1">The sequence shown here is derived from an EMBL/GenBank/DDBJ whole genome shotgun (WGS) entry which is preliminary data.</text>
</comment>
<dbReference type="Pfam" id="PF16290">
    <property type="entry name" value="DUF4936"/>
    <property type="match status" value="1"/>
</dbReference>
<accession>A0ABN1K8U1</accession>
<gene>
    <name evidence="1" type="ORF">GCM10009107_39060</name>
</gene>
<dbReference type="EMBL" id="BAAAEW010000025">
    <property type="protein sequence ID" value="GAA0758489.1"/>
    <property type="molecule type" value="Genomic_DNA"/>
</dbReference>
<keyword evidence="2" id="KW-1185">Reference proteome</keyword>
<dbReference type="Proteomes" id="UP001500279">
    <property type="component" value="Unassembled WGS sequence"/>
</dbReference>